<feature type="region of interest" description="Disordered" evidence="1">
    <location>
        <begin position="2740"/>
        <end position="2808"/>
    </location>
</feature>
<feature type="region of interest" description="Disordered" evidence="1">
    <location>
        <begin position="202"/>
        <end position="225"/>
    </location>
</feature>
<comment type="caution">
    <text evidence="3">The sequence shown here is derived from an EMBL/GenBank/DDBJ whole genome shotgun (WGS) entry which is preliminary data.</text>
</comment>
<feature type="compositionally biased region" description="Polar residues" evidence="1">
    <location>
        <begin position="2779"/>
        <end position="2808"/>
    </location>
</feature>
<sequence>MPELVLNMNAGSGDEVGDLLANVFDYLGLRAEHEVNEKKKNQINHNKPSSGNILTGQVNERVHDKNDIKLVENDESGAGKDYRDENYDDNNNEEGGEGGDDWWKQFCVTTSQTMEAVCYEITRNYRHEIVKKLSLLKRLLQKRQYYGQRVRQEKKGRWERYRCHVRFSQLVERVILQMLWNPDEKIVKLALECADTLMENSDENVSEGFKSTEGAENESGEKRSSANMRSTFKVLRNENIYKGIMKSCSTISYKHNKNDLIGLVVNEFKKYSKINYILSLAWMETYNQWTEYNQLLIEFKQISIKKMLEEIQERDSEWLRDNNVFNLETTRASEEMVTGRQKEVVREKCYKLLVQEWINCTRILVSYGFVTDPEIQLKDRVFADTSKLTTTFKQTSESMQEFLQELIVLIIYNNGGGSNDGGGNGDDGGSESADIRGGTTLGTSGNTCVRLVNENICGSMHVAFQIQMVKKIKETIGTFIKNYGEFSGGYFESVPNNSKSSQTNVSNVNAIGVMGNDKINEIIKQSIFILLKLIRDEGLQVETIKIIMEIIKQVSMYYFSRYRLHQEYYNGGSNSVETDKKMSILITKLIALLYEKYVHLLKYDIKNSNVLFYIIFHWALQDGESSTIIYINCLRLLSTEMVVISPSKSFMKYGNMVDGSVEPLNFDHPAVELYKVYTIKLVEMASTEVPPFERSILDLYKEILSNLAASNCWMGLQPIKIVFEQLKESFLQNENSIDQLFEKENIFDQLYLDSLYSHLDGVNKAKTTNRYISVNEQLITEYLLTKPKRTLLMALLSTCPSDEQTEHLLSQTLLDIYQHNSCISELVSTCVEHEISSSFHYTKIFKKSTFANRLLVYVMTTTTTTTAHLVNKVEDEKIMNLKEWIEVLMMPICDDFDKSFGSRADSKMDHVEDQTYIDSVVYRILASLFVEFFGTSKLQKDSEAWKLYEKYNMSDYNVLFLNSKPSDMNGNAQSEALDNCKYICVAIRKALESHMQKNGDFVKNVCYSAIGWLIFVKIVCPIIINMADSSFMERIARDIQELISNTGLNNKSQLRTKSLQLIYTFVDELIAETPVISNDICSGKDNKNDQSTLPLLLEGSLKFKTINNFHYYLFYNFGLITGWISSNNGLPHQEEIDLCKKLHNNFKQLYVPNKIITTDSSEMIKQKHVTSYSEIETEFDNSGEATNDTRGVSNGKYNAPVYTSHCVIRNKGGKRSGKNEISVLYIIADRFSDEEQESNGSVYTAIQILDEWKSQLFKQANINILFDLFIDTSQYNQPTEMFKIFMSKLLTSHKIVSRINRIYWNNISLTAVCTVNNIMNNVCNEAIQPHQKQRLVDISEFPSSLQDIPRHVRDNLPLEITGSEGRVNGNREDSNNIKTMYITGYVLNLLDYPSEVRRVPVVLELSRDYLKICELVPTIGFLNMVPVHCNKIIKISNIIGLDIMSLDSISAGTRNDEYLPRSINSQQSKGVKSWAVSHYNTNKAKYLSTSAHVRRTDTFVNMDRKKCINIKLMDSQYYTLQRNIVIQTLDIKERHFFGMVRASKIFHNMYYSVHGGEMIGYRPSKTPYGPLKTPLDFSAYLLLVHVLSMANNNHHSDSEIRFKGYNLLAKLAPQLGLNLTGILIEHDVDDGHKQLRGVTHYIPPTSEYYTSCISKMLSHESIDLIIELFKLSIDCFRQLTSDSKRHFLFVFVKEYTRTFVDLFFDTDANKYKNTNLNIDFINNNENGIIVEFINAIITLSIRDANVRMYMIKYIWPSMLSSDHSSNSSLKKVKIMDLFIDSLINVASTFLMPLEQSVNSDIILALEQIILYISSVNSYNTVYLIQSLTQFLTVIISDPPTKKLEMHAKYPQIVAMAVLLRPLTFSNPNLIYNNYAELIFIIGVVNAACCEIQNAAPLDKIIYDIACNTLQSIKLLYQGIFGTVLSGKNTLKSASYSAILELLDNLLYNPQVKAAFGLPTCVVQPHQSSFSLSYSPSPSPSSFQPHSQPHFLPYSHPYTSSPSFSHSPSTVSLSLPFISSSFCMPKTSFNVFSVAADAVNELSISSPLTAESSVVAPKPAEIAARIDLISRLNLIYKDILLAITFIPMFNSTQPPSSFSSSAPLGLYRDLYHIGFLWRNKLSTLLSSTMFSFNPITQPSCFVMFGLLFHASSSITTVKNNNSTIIYPPSYSTQDISKTYTSDITNMLISRYFYCLQRSLFVFSPLNATLPVCIVYSLSQLVSPKNNNSNTIDPDILIKIFWISASLLRIGHVCLFHMSIKLMSNTLLLLLPYISFTMDNISCKNQIHEIEKASKSKDIGSTKHDITESIVFEFLLNNRSSVHSELLFKLDSLLGVYYDSDFVSSLVYTISLPLLSTNYYKSSSKTILTQLDALVDDSHRFISLLFLLHYPDTFDDEYLNSFEFVNLLKSDNNIINGNLVANTKKNSSVLLPLYIYLNFEPSSTGIQNSDILNVLYHKLASFDKSALIDLICKHTASKHTSSPEITSSIDTIAFYLYCVVSVLCISDLNPPSLRSKNILKRLALLLVELENQNISSPLLNTVCGILMDWYLSLELDIEFDVELDEFTTSKNMSECGSPSTFGPDLEFYRLFNLLSSKIIPSYATSLKPQVLKVKEHTTNTQSFNHQYSFSPIKKFITSNIVGNSHAPESLATLPNTKTKNPVKLKLAFDSNVTKAGQPKVKKSLAQSNHLPPSAAFYNNSPDSIFNLSAHSDRPTSLFSSKQAISTNFTSKRSLSSMKVLPEQKANGPSHTHIHSRNSSLGNKSLGIATSTPSADVHLNSHPAQSKHNSFNTSQSYSKIPINTSPSLNASTRRHPLNIQSLFSSPISAASGSTFSSITISPNASTTENLEVGVDGNTSFSRDSTIINHSSSNLYSINALLKKKFSLNGVSNSVDAHLNNLTSKSNNSSAAVSLGNLHSLNASYLHSSAIHQNTPLPIRASTLTSVSQVPSTSLGSSTRYTPTLISQPQQSCSIQPISRTDLGLPQSYLGNYADAHFAKPRTHTSDTPVSFESSDIATIAANLHVPGVLLLVENFVCFINASLPNTLPTTLVNPTSFTPSPLFEPTDLNIFFLLYAFSSSIPKHTLRHNNKADILNSTTSYDLQTSQLSLASTPSSLLMQNSFFSPSSQQLHTSNSFDFSQITLLVSEIIDS</sequence>
<proteinExistence type="predicted"/>
<name>A0A1R1PRW5_ZANCU</name>
<feature type="compositionally biased region" description="Polar residues" evidence="1">
    <location>
        <begin position="43"/>
        <end position="58"/>
    </location>
</feature>
<evidence type="ECO:0000259" key="2">
    <source>
        <dbReference type="PROSITE" id="PS50018"/>
    </source>
</evidence>
<reference evidence="4" key="1">
    <citation type="submission" date="2017-01" db="EMBL/GenBank/DDBJ databases">
        <authorList>
            <person name="Wang Y."/>
            <person name="White M."/>
            <person name="Kvist S."/>
            <person name="Moncalvo J.-M."/>
        </authorList>
    </citation>
    <scope>NUCLEOTIDE SEQUENCE [LARGE SCALE GENOMIC DNA]</scope>
    <source>
        <strain evidence="4">COL-18-3</strain>
    </source>
</reference>
<dbReference type="Proteomes" id="UP000188320">
    <property type="component" value="Unassembled WGS sequence"/>
</dbReference>
<dbReference type="EMBL" id="LSSK01000347">
    <property type="protein sequence ID" value="OMH83632.1"/>
    <property type="molecule type" value="Genomic_DNA"/>
</dbReference>
<feature type="compositionally biased region" description="Polar residues" evidence="1">
    <location>
        <begin position="2754"/>
        <end position="2771"/>
    </location>
</feature>
<feature type="region of interest" description="Disordered" evidence="1">
    <location>
        <begin position="37"/>
        <end position="97"/>
    </location>
</feature>
<dbReference type="PROSITE" id="PS50018">
    <property type="entry name" value="RAS_GTPASE_ACTIV_2"/>
    <property type="match status" value="1"/>
</dbReference>
<dbReference type="InterPro" id="IPR008936">
    <property type="entry name" value="Rho_GTPase_activation_prot"/>
</dbReference>
<gene>
    <name evidence="3" type="ORF">AX774_g2859</name>
</gene>
<evidence type="ECO:0000313" key="4">
    <source>
        <dbReference type="Proteomes" id="UP000188320"/>
    </source>
</evidence>
<dbReference type="InterPro" id="IPR001936">
    <property type="entry name" value="RasGAP_dom"/>
</dbReference>
<evidence type="ECO:0000313" key="3">
    <source>
        <dbReference type="EMBL" id="OMH83632.1"/>
    </source>
</evidence>
<feature type="compositionally biased region" description="Acidic residues" evidence="1">
    <location>
        <begin position="86"/>
        <end position="97"/>
    </location>
</feature>
<dbReference type="SUPFAM" id="SSF48350">
    <property type="entry name" value="GTPase activation domain, GAP"/>
    <property type="match status" value="1"/>
</dbReference>
<accession>A0A1R1PRW5</accession>
<dbReference type="Gene3D" id="1.10.506.10">
    <property type="entry name" value="GTPase Activation - p120gap, domain 1"/>
    <property type="match status" value="1"/>
</dbReference>
<protein>
    <recommendedName>
        <fullName evidence="2">Ras-GAP domain-containing protein</fullName>
    </recommendedName>
</protein>
<evidence type="ECO:0000256" key="1">
    <source>
        <dbReference type="SAM" id="MobiDB-lite"/>
    </source>
</evidence>
<keyword evidence="4" id="KW-1185">Reference proteome</keyword>
<feature type="domain" description="Ras-GAP" evidence="2">
    <location>
        <begin position="805"/>
        <end position="1071"/>
    </location>
</feature>
<feature type="compositionally biased region" description="Basic and acidic residues" evidence="1">
    <location>
        <begin position="60"/>
        <end position="85"/>
    </location>
</feature>
<organism evidence="3 4">
    <name type="scientific">Zancudomyces culisetae</name>
    <name type="common">Gut fungus</name>
    <name type="synonym">Smittium culisetae</name>
    <dbReference type="NCBI Taxonomy" id="1213189"/>
    <lineage>
        <taxon>Eukaryota</taxon>
        <taxon>Fungi</taxon>
        <taxon>Fungi incertae sedis</taxon>
        <taxon>Zoopagomycota</taxon>
        <taxon>Kickxellomycotina</taxon>
        <taxon>Harpellomycetes</taxon>
        <taxon>Harpellales</taxon>
        <taxon>Legeriomycetaceae</taxon>
        <taxon>Zancudomyces</taxon>
    </lineage>
</organism>